<sequence>MRARWLILVVALATSAALVAGCGVDLSGGGSTTSTEPQMNFQPRENVRDGGSLTTAIDEVSPQWNTFHADGSAYTQTLWRWYNPMLAYFAPDGEYSFNRDYLTDVQTDLVDGNTRVTYTINPKARYNDGTPIDWRAFVNTWLTNRGVDPNYVVSSSDGYNQIASVTRGVDDRQAVVRFNGVWAWPNGLFNMLVHPKVNTPDLFNKAYLQAPHNEWGAGPYIVSSYDVHAGIVVFARNPKWWGKPGKLDRRVFRQMEDVASINAFSNGELDAIGVSTKDSRARVLTMPKVDIRTSATPQKALMVVNLDADILGDRRVREALLRGVDRETLARIRFTGLNYSEPLPGSLVMYPFQPGYTDNVTPSITYDQVKARALLDEAGWRPEDGEIRRKDGKELKLTLPLLGDSPVITNVARALQAMLKQIGINLDLVVRPSSDFSRVIINKEFDVFLMGFSSGDPYGMAYFCQVWCKGSQLNKAGAGSTELDAEIARVAAIADPAEQIKAGNLLERKAFAQYSDLPLFNGPQMVAVKHGLANYGAGLFYVGPVEDVGWQK</sequence>
<dbReference type="GO" id="GO:0042597">
    <property type="term" value="C:periplasmic space"/>
    <property type="evidence" value="ECO:0007669"/>
    <property type="project" value="UniProtKB-ARBA"/>
</dbReference>
<dbReference type="GO" id="GO:0043190">
    <property type="term" value="C:ATP-binding cassette (ABC) transporter complex"/>
    <property type="evidence" value="ECO:0007669"/>
    <property type="project" value="InterPro"/>
</dbReference>
<name>H0QW57_9ACTN</name>
<dbReference type="PROSITE" id="PS51257">
    <property type="entry name" value="PROKAR_LIPOPROTEIN"/>
    <property type="match status" value="1"/>
</dbReference>
<dbReference type="SUPFAM" id="SSF53850">
    <property type="entry name" value="Periplasmic binding protein-like II"/>
    <property type="match status" value="1"/>
</dbReference>
<dbReference type="Gene3D" id="3.10.105.10">
    <property type="entry name" value="Dipeptide-binding Protein, Domain 3"/>
    <property type="match status" value="1"/>
</dbReference>
<comment type="caution">
    <text evidence="3">The sequence shown here is derived from an EMBL/GenBank/DDBJ whole genome shotgun (WGS) entry which is preliminary data.</text>
</comment>
<dbReference type="Gene3D" id="3.90.76.10">
    <property type="entry name" value="Dipeptide-binding Protein, Domain 1"/>
    <property type="match status" value="1"/>
</dbReference>
<dbReference type="EMBL" id="BAEH01000018">
    <property type="protein sequence ID" value="GAB17058.1"/>
    <property type="molecule type" value="Genomic_DNA"/>
</dbReference>
<evidence type="ECO:0000256" key="1">
    <source>
        <dbReference type="SAM" id="SignalP"/>
    </source>
</evidence>
<dbReference type="Pfam" id="PF00496">
    <property type="entry name" value="SBP_bac_5"/>
    <property type="match status" value="1"/>
</dbReference>
<feature type="domain" description="Solute-binding protein family 5" evidence="2">
    <location>
        <begin position="111"/>
        <end position="469"/>
    </location>
</feature>
<dbReference type="AlphaFoldDB" id="H0QW57"/>
<evidence type="ECO:0000313" key="3">
    <source>
        <dbReference type="EMBL" id="GAB17058.1"/>
    </source>
</evidence>
<dbReference type="InterPro" id="IPR030678">
    <property type="entry name" value="Peptide/Ni-bd"/>
</dbReference>
<organism evidence="3 4">
    <name type="scientific">Gordonia effusa NBRC 100432</name>
    <dbReference type="NCBI Taxonomy" id="1077974"/>
    <lineage>
        <taxon>Bacteria</taxon>
        <taxon>Bacillati</taxon>
        <taxon>Actinomycetota</taxon>
        <taxon>Actinomycetes</taxon>
        <taxon>Mycobacteriales</taxon>
        <taxon>Gordoniaceae</taxon>
        <taxon>Gordonia</taxon>
    </lineage>
</organism>
<dbReference type="STRING" id="1077974.GOEFS_018_00900"/>
<dbReference type="OrthoDB" id="7888869at2"/>
<dbReference type="PANTHER" id="PTHR30290">
    <property type="entry name" value="PERIPLASMIC BINDING COMPONENT OF ABC TRANSPORTER"/>
    <property type="match status" value="1"/>
</dbReference>
<dbReference type="PANTHER" id="PTHR30290:SF65">
    <property type="entry name" value="MONOACYL PHOSPHATIDYLINOSITOL TETRAMANNOSIDE-BINDING PROTEIN LPQW-RELATED"/>
    <property type="match status" value="1"/>
</dbReference>
<dbReference type="InterPro" id="IPR039424">
    <property type="entry name" value="SBP_5"/>
</dbReference>
<dbReference type="CDD" id="cd08501">
    <property type="entry name" value="PBP2_Lpqw"/>
    <property type="match status" value="1"/>
</dbReference>
<dbReference type="InterPro" id="IPR000914">
    <property type="entry name" value="SBP_5_dom"/>
</dbReference>
<keyword evidence="4" id="KW-1185">Reference proteome</keyword>
<evidence type="ECO:0000313" key="4">
    <source>
        <dbReference type="Proteomes" id="UP000035034"/>
    </source>
</evidence>
<protein>
    <submittedName>
        <fullName evidence="3">Putative ABC transporter substrate binding protein</fullName>
    </submittedName>
</protein>
<dbReference type="RefSeq" id="WP_007316396.1">
    <property type="nucleotide sequence ID" value="NZ_BAEH01000018.1"/>
</dbReference>
<dbReference type="GO" id="GO:1904680">
    <property type="term" value="F:peptide transmembrane transporter activity"/>
    <property type="evidence" value="ECO:0007669"/>
    <property type="project" value="TreeGrafter"/>
</dbReference>
<dbReference type="PIRSF" id="PIRSF002741">
    <property type="entry name" value="MppA"/>
    <property type="match status" value="1"/>
</dbReference>
<feature type="signal peptide" evidence="1">
    <location>
        <begin position="1"/>
        <end position="20"/>
    </location>
</feature>
<dbReference type="Gene3D" id="3.40.190.10">
    <property type="entry name" value="Periplasmic binding protein-like II"/>
    <property type="match status" value="1"/>
</dbReference>
<accession>H0QW57</accession>
<dbReference type="GO" id="GO:0015833">
    <property type="term" value="P:peptide transport"/>
    <property type="evidence" value="ECO:0007669"/>
    <property type="project" value="TreeGrafter"/>
</dbReference>
<reference evidence="3 4" key="1">
    <citation type="submission" date="2011-12" db="EMBL/GenBank/DDBJ databases">
        <title>Whole genome shotgun sequence of Gordonia effusa NBRC 100432.</title>
        <authorList>
            <person name="Yoshida I."/>
            <person name="Takarada H."/>
            <person name="Hosoyama A."/>
            <person name="Tsuchikane K."/>
            <person name="Katsumata H."/>
            <person name="Yamazaki S."/>
            <person name="Fujita N."/>
        </authorList>
    </citation>
    <scope>NUCLEOTIDE SEQUENCE [LARGE SCALE GENOMIC DNA]</scope>
    <source>
        <strain evidence="3 4">NBRC 100432</strain>
    </source>
</reference>
<feature type="chain" id="PRO_5038827641" evidence="1">
    <location>
        <begin position="21"/>
        <end position="552"/>
    </location>
</feature>
<dbReference type="eggNOG" id="COG0747">
    <property type="taxonomic scope" value="Bacteria"/>
</dbReference>
<evidence type="ECO:0000259" key="2">
    <source>
        <dbReference type="Pfam" id="PF00496"/>
    </source>
</evidence>
<dbReference type="Proteomes" id="UP000035034">
    <property type="component" value="Unassembled WGS sequence"/>
</dbReference>
<proteinExistence type="predicted"/>
<keyword evidence="1" id="KW-0732">Signal</keyword>
<gene>
    <name evidence="3" type="ORF">GOEFS_018_00900</name>
</gene>